<dbReference type="OrthoDB" id="194358at2759"/>
<name>A0A1Q3D6K0_CEPFO</name>
<dbReference type="InterPro" id="IPR008962">
    <property type="entry name" value="PapD-like_sf"/>
</dbReference>
<dbReference type="PROSITE" id="PS50202">
    <property type="entry name" value="MSP"/>
    <property type="match status" value="1"/>
</dbReference>
<dbReference type="InterPro" id="IPR002110">
    <property type="entry name" value="Ankyrin_rpt"/>
</dbReference>
<dbReference type="Proteomes" id="UP000187406">
    <property type="component" value="Unassembled WGS sequence"/>
</dbReference>
<dbReference type="SUPFAM" id="SSF48403">
    <property type="entry name" value="Ankyrin repeat"/>
    <property type="match status" value="1"/>
</dbReference>
<dbReference type="PROSITE" id="PS50088">
    <property type="entry name" value="ANK_REPEAT"/>
    <property type="match status" value="5"/>
</dbReference>
<dbReference type="STRING" id="3775.A0A1Q3D6K0"/>
<dbReference type="PANTHER" id="PTHR24198">
    <property type="entry name" value="ANKYRIN REPEAT AND PROTEIN KINASE DOMAIN-CONTAINING PROTEIN"/>
    <property type="match status" value="1"/>
</dbReference>
<feature type="repeat" description="ANK" evidence="3">
    <location>
        <begin position="239"/>
        <end position="271"/>
    </location>
</feature>
<dbReference type="SUPFAM" id="SSF49354">
    <property type="entry name" value="PapD-like"/>
    <property type="match status" value="1"/>
</dbReference>
<organism evidence="5 6">
    <name type="scientific">Cephalotus follicularis</name>
    <name type="common">Albany pitcher plant</name>
    <dbReference type="NCBI Taxonomy" id="3775"/>
    <lineage>
        <taxon>Eukaryota</taxon>
        <taxon>Viridiplantae</taxon>
        <taxon>Streptophyta</taxon>
        <taxon>Embryophyta</taxon>
        <taxon>Tracheophyta</taxon>
        <taxon>Spermatophyta</taxon>
        <taxon>Magnoliopsida</taxon>
        <taxon>eudicotyledons</taxon>
        <taxon>Gunneridae</taxon>
        <taxon>Pentapetalae</taxon>
        <taxon>rosids</taxon>
        <taxon>fabids</taxon>
        <taxon>Oxalidales</taxon>
        <taxon>Cephalotaceae</taxon>
        <taxon>Cephalotus</taxon>
    </lineage>
</organism>
<feature type="repeat" description="ANK" evidence="3">
    <location>
        <begin position="359"/>
        <end position="391"/>
    </location>
</feature>
<accession>A0A1Q3D6K0</accession>
<protein>
    <submittedName>
        <fullName evidence="5">Motile_Sperm domain-containing protein/Ank_2 domain-containing protein</fullName>
    </submittedName>
</protein>
<dbReference type="InterPro" id="IPR013783">
    <property type="entry name" value="Ig-like_fold"/>
</dbReference>
<dbReference type="PROSITE" id="PS50297">
    <property type="entry name" value="ANK_REP_REGION"/>
    <property type="match status" value="5"/>
</dbReference>
<evidence type="ECO:0000313" key="5">
    <source>
        <dbReference type="EMBL" id="GAV88082.1"/>
    </source>
</evidence>
<evidence type="ECO:0000313" key="6">
    <source>
        <dbReference type="Proteomes" id="UP000187406"/>
    </source>
</evidence>
<feature type="repeat" description="ANK" evidence="3">
    <location>
        <begin position="425"/>
        <end position="457"/>
    </location>
</feature>
<dbReference type="PANTHER" id="PTHR24198:SF165">
    <property type="entry name" value="ANKYRIN REPEAT-CONTAINING PROTEIN-RELATED"/>
    <property type="match status" value="1"/>
</dbReference>
<dbReference type="Gene3D" id="1.25.40.20">
    <property type="entry name" value="Ankyrin repeat-containing domain"/>
    <property type="match status" value="4"/>
</dbReference>
<dbReference type="Pfam" id="PF00635">
    <property type="entry name" value="Motile_Sperm"/>
    <property type="match status" value="1"/>
</dbReference>
<reference evidence="6" key="1">
    <citation type="submission" date="2016-04" db="EMBL/GenBank/DDBJ databases">
        <title>Cephalotus genome sequencing.</title>
        <authorList>
            <person name="Fukushima K."/>
            <person name="Hasebe M."/>
            <person name="Fang X."/>
        </authorList>
    </citation>
    <scope>NUCLEOTIDE SEQUENCE [LARGE SCALE GENOMIC DNA]</scope>
    <source>
        <strain evidence="6">cv. St1</strain>
    </source>
</reference>
<dbReference type="AlphaFoldDB" id="A0A1Q3D6K0"/>
<evidence type="ECO:0000256" key="2">
    <source>
        <dbReference type="ARBA" id="ARBA00023043"/>
    </source>
</evidence>
<sequence>MERLVEVSEQEVRMDFMLNSKRRANVHLRSLCHTAPIAFKVQTSSPHKFLVNPPSGLVPPSSSTTIQIILKPQNQLPPTFPRSPSDRFLIRTALLAIDTADSTHPDLFNLWNSTSSTQDVKLKVVFVGPFLLHHAVSRGDIVSVRSIIRKQKSVLAELSPGEAESLLRVATELVNSEDMVNLLLEAGLRIETSTAGFYHVDSRWVLKGWSELHVAVAFDRTEEVVRLVNVMGCEPLDWRGRTPLHLAASKGFIRCAKVLVESGADKDAKSTDGRTALHRAAANGDRSMVEMLLGMGADPTILDHRGRSALDLARYKVHEEVVEILEQGDGVLMAARCGHLQHLDLLLQKGASLNYCDQYGLTALHAASIKSKKDVVSMLIEFGVDLECQDNEGHTPLHMAVEGCSIETVEVLVNNGANVNAKSKGGVTPLFMAKAMGYNDISQFLINRGASSSPTSSSSISSM</sequence>
<keyword evidence="6" id="KW-1185">Reference proteome</keyword>
<dbReference type="PRINTS" id="PR01415">
    <property type="entry name" value="ANKYRIN"/>
</dbReference>
<evidence type="ECO:0000259" key="4">
    <source>
        <dbReference type="PROSITE" id="PS50202"/>
    </source>
</evidence>
<comment type="caution">
    <text evidence="5">The sequence shown here is derived from an EMBL/GenBank/DDBJ whole genome shotgun (WGS) entry which is preliminary data.</text>
</comment>
<dbReference type="Gene3D" id="2.60.40.10">
    <property type="entry name" value="Immunoglobulins"/>
    <property type="match status" value="1"/>
</dbReference>
<dbReference type="SMART" id="SM00248">
    <property type="entry name" value="ANK"/>
    <property type="match status" value="9"/>
</dbReference>
<feature type="repeat" description="ANK" evidence="3">
    <location>
        <begin position="392"/>
        <end position="424"/>
    </location>
</feature>
<evidence type="ECO:0000256" key="3">
    <source>
        <dbReference type="PROSITE-ProRule" id="PRU00023"/>
    </source>
</evidence>
<feature type="repeat" description="ANK" evidence="3">
    <location>
        <begin position="272"/>
        <end position="304"/>
    </location>
</feature>
<dbReference type="InParanoid" id="A0A1Q3D6K0"/>
<feature type="domain" description="MSP" evidence="4">
    <location>
        <begin position="2"/>
        <end position="129"/>
    </location>
</feature>
<dbReference type="InterPro" id="IPR036770">
    <property type="entry name" value="Ankyrin_rpt-contain_sf"/>
</dbReference>
<gene>
    <name evidence="5" type="ORF">CFOL_v3_31506</name>
</gene>
<dbReference type="Pfam" id="PF00023">
    <property type="entry name" value="Ank"/>
    <property type="match status" value="1"/>
</dbReference>
<dbReference type="EMBL" id="BDDD01004664">
    <property type="protein sequence ID" value="GAV88082.1"/>
    <property type="molecule type" value="Genomic_DNA"/>
</dbReference>
<keyword evidence="2 3" id="KW-0040">ANK repeat</keyword>
<proteinExistence type="predicted"/>
<dbReference type="Pfam" id="PF12796">
    <property type="entry name" value="Ank_2"/>
    <property type="match status" value="2"/>
</dbReference>
<evidence type="ECO:0000256" key="1">
    <source>
        <dbReference type="ARBA" id="ARBA00022737"/>
    </source>
</evidence>
<dbReference type="InterPro" id="IPR000535">
    <property type="entry name" value="MSP_dom"/>
</dbReference>
<keyword evidence="1" id="KW-0677">Repeat</keyword>